<keyword evidence="12" id="KW-1185">Reference proteome</keyword>
<reference evidence="11" key="1">
    <citation type="submission" date="2019-05" db="EMBL/GenBank/DDBJ databases">
        <title>Annotation for the trematode Paragonimus heterotremus.</title>
        <authorList>
            <person name="Choi Y.-J."/>
        </authorList>
    </citation>
    <scope>NUCLEOTIDE SEQUENCE</scope>
    <source>
        <strain evidence="11">LC</strain>
    </source>
</reference>
<evidence type="ECO:0000256" key="8">
    <source>
        <dbReference type="SAM" id="MobiDB-lite"/>
    </source>
</evidence>
<feature type="region of interest" description="Disordered" evidence="8">
    <location>
        <begin position="313"/>
        <end position="337"/>
    </location>
</feature>
<evidence type="ECO:0000256" key="7">
    <source>
        <dbReference type="ARBA" id="ARBA00023224"/>
    </source>
</evidence>
<feature type="domain" description="G-protein coupled receptors family 1 profile" evidence="10">
    <location>
        <begin position="71"/>
        <end position="233"/>
    </location>
</feature>
<feature type="transmembrane region" description="Helical" evidence="9">
    <location>
        <begin position="215"/>
        <end position="237"/>
    </location>
</feature>
<dbReference type="AlphaFoldDB" id="A0A8J4WS00"/>
<keyword evidence="7" id="KW-0807">Transducer</keyword>
<dbReference type="SUPFAM" id="SSF81321">
    <property type="entry name" value="Family A G protein-coupled receptor-like"/>
    <property type="match status" value="1"/>
</dbReference>
<evidence type="ECO:0000256" key="9">
    <source>
        <dbReference type="SAM" id="Phobius"/>
    </source>
</evidence>
<organism evidence="11 12">
    <name type="scientific">Paragonimus heterotremus</name>
    <dbReference type="NCBI Taxonomy" id="100268"/>
    <lineage>
        <taxon>Eukaryota</taxon>
        <taxon>Metazoa</taxon>
        <taxon>Spiralia</taxon>
        <taxon>Lophotrochozoa</taxon>
        <taxon>Platyhelminthes</taxon>
        <taxon>Trematoda</taxon>
        <taxon>Digenea</taxon>
        <taxon>Plagiorchiida</taxon>
        <taxon>Troglotremata</taxon>
        <taxon>Troglotrematidae</taxon>
        <taxon>Paragonimus</taxon>
    </lineage>
</organism>
<feature type="transmembrane region" description="Helical" evidence="9">
    <location>
        <begin position="91"/>
        <end position="110"/>
    </location>
</feature>
<feature type="compositionally biased region" description="Polar residues" evidence="8">
    <location>
        <begin position="317"/>
        <end position="337"/>
    </location>
</feature>
<evidence type="ECO:0000259" key="10">
    <source>
        <dbReference type="PROSITE" id="PS50262"/>
    </source>
</evidence>
<keyword evidence="2 9" id="KW-0812">Transmembrane</keyword>
<evidence type="ECO:0000256" key="2">
    <source>
        <dbReference type="ARBA" id="ARBA00022692"/>
    </source>
</evidence>
<dbReference type="InterPro" id="IPR017452">
    <property type="entry name" value="GPCR_Rhodpsn_7TM"/>
</dbReference>
<protein>
    <submittedName>
        <fullName evidence="11">Motilin receptor</fullName>
    </submittedName>
</protein>
<evidence type="ECO:0000256" key="1">
    <source>
        <dbReference type="ARBA" id="ARBA00004141"/>
    </source>
</evidence>
<evidence type="ECO:0000313" key="12">
    <source>
        <dbReference type="Proteomes" id="UP000748531"/>
    </source>
</evidence>
<comment type="caution">
    <text evidence="11">The sequence shown here is derived from an EMBL/GenBank/DDBJ whole genome shotgun (WGS) entry which is preliminary data.</text>
</comment>
<comment type="subcellular location">
    <subcellularLocation>
        <location evidence="1">Membrane</location>
        <topology evidence="1">Multi-pass membrane protein</topology>
    </subcellularLocation>
</comment>
<dbReference type="Proteomes" id="UP000748531">
    <property type="component" value="Unassembled WGS sequence"/>
</dbReference>
<keyword evidence="6 11" id="KW-0675">Receptor</keyword>
<dbReference type="GO" id="GO:0004930">
    <property type="term" value="F:G protein-coupled receptor activity"/>
    <property type="evidence" value="ECO:0007669"/>
    <property type="project" value="UniProtKB-KW"/>
</dbReference>
<feature type="transmembrane region" description="Helical" evidence="9">
    <location>
        <begin position="437"/>
        <end position="454"/>
    </location>
</feature>
<accession>A0A8J4WS00</accession>
<dbReference type="GO" id="GO:0005886">
    <property type="term" value="C:plasma membrane"/>
    <property type="evidence" value="ECO:0007669"/>
    <property type="project" value="TreeGrafter"/>
</dbReference>
<dbReference type="InterPro" id="IPR000276">
    <property type="entry name" value="GPCR_Rhodpsn"/>
</dbReference>
<dbReference type="Gene3D" id="1.20.1070.10">
    <property type="entry name" value="Rhodopsin 7-helix transmembrane proteins"/>
    <property type="match status" value="1"/>
</dbReference>
<keyword evidence="3 9" id="KW-1133">Transmembrane helix</keyword>
<name>A0A8J4WS00_9TREM</name>
<feature type="transmembrane region" description="Helical" evidence="9">
    <location>
        <begin position="59"/>
        <end position="79"/>
    </location>
</feature>
<proteinExistence type="predicted"/>
<dbReference type="EMBL" id="LUCH01002068">
    <property type="protein sequence ID" value="KAF5402040.1"/>
    <property type="molecule type" value="Genomic_DNA"/>
</dbReference>
<keyword evidence="5 9" id="KW-0472">Membrane</keyword>
<evidence type="ECO:0000313" key="11">
    <source>
        <dbReference type="EMBL" id="KAF5402040.1"/>
    </source>
</evidence>
<keyword evidence="4" id="KW-0297">G-protein coupled receptor</keyword>
<dbReference type="Pfam" id="PF00001">
    <property type="entry name" value="7tm_1"/>
    <property type="match status" value="1"/>
</dbReference>
<dbReference type="PROSITE" id="PS50262">
    <property type="entry name" value="G_PROTEIN_RECEP_F1_2"/>
    <property type="match status" value="1"/>
</dbReference>
<evidence type="ECO:0000256" key="4">
    <source>
        <dbReference type="ARBA" id="ARBA00023040"/>
    </source>
</evidence>
<feature type="transmembrane region" description="Helical" evidence="9">
    <location>
        <begin position="375"/>
        <end position="397"/>
    </location>
</feature>
<feature type="transmembrane region" description="Helical" evidence="9">
    <location>
        <begin position="172"/>
        <end position="195"/>
    </location>
</feature>
<sequence length="569" mass="64252">MTTILIGAVIIGISTNIISPALGDNNATVTNRTTLIEIYPSWQAFCTRFIPTAFYVDRYVTLIFYVVGFPGNLMSFVVWTSRHVYRGNSAAIYLAALSVNDIIVLIFALLRDLARSWEVNLPHTPGSCEVTLTISTATQYASPLFVLGFTVERWLAICRPFTIDRICSARRAIYICIAIIVGTILLCSGNIFVYFTDVNSCDKRYPDSTIAKTYVALLELIFSCFVPLLVLIFNCSVIREMARIHRTTRNLATASNRLTASSKGAHESAKHFSCPCMGYLWNKDRRTINDKSGAMWKDSEQIHSSRKDRKILRSRTNEYSDTVQPTRGSRNTDYAFSRNGSRHVSANTTDRISQNYQCDLQQDSRHNPSFRSTTFTLLVVSFYMIAATLLGGLMYLLHLVNKIPNVEVTEEEALADPSFSMYLRIVTIKTFGDEIALSYYALGFIIYYATGHTFRQRVHQLLRGVLIRCGCCGETALRLGASDEPDFVSTSRRTLRRQTVIEERHDIVAQRTSTLANQPLSGMVDSRFHNSTVTDTLRGQLEIPERPSSEQISEIHFCQELERNIHPQC</sequence>
<evidence type="ECO:0000256" key="5">
    <source>
        <dbReference type="ARBA" id="ARBA00023136"/>
    </source>
</evidence>
<gene>
    <name evidence="11" type="ORF">PHET_04690</name>
</gene>
<evidence type="ECO:0000256" key="3">
    <source>
        <dbReference type="ARBA" id="ARBA00022989"/>
    </source>
</evidence>
<dbReference type="PANTHER" id="PTHR24243:SF233">
    <property type="entry name" value="THYROTROPIN-RELEASING HORMONE RECEPTOR"/>
    <property type="match status" value="1"/>
</dbReference>
<dbReference type="OrthoDB" id="9990906at2759"/>
<evidence type="ECO:0000256" key="6">
    <source>
        <dbReference type="ARBA" id="ARBA00023170"/>
    </source>
</evidence>
<dbReference type="PANTHER" id="PTHR24243">
    <property type="entry name" value="G-PROTEIN COUPLED RECEPTOR"/>
    <property type="match status" value="1"/>
</dbReference>